<name>A0A4Y2F2N0_ARAVE</name>
<keyword evidence="2" id="KW-1185">Reference proteome</keyword>
<gene>
    <name evidence="1" type="ORF">AVEN_7832_1</name>
</gene>
<protein>
    <submittedName>
        <fullName evidence="1">Uncharacterized protein</fullName>
    </submittedName>
</protein>
<reference evidence="1 2" key="1">
    <citation type="journal article" date="2019" name="Sci. Rep.">
        <title>Orb-weaving spider Araneus ventricosus genome elucidates the spidroin gene catalogue.</title>
        <authorList>
            <person name="Kono N."/>
            <person name="Nakamura H."/>
            <person name="Ohtoshi R."/>
            <person name="Moran D.A.P."/>
            <person name="Shinohara A."/>
            <person name="Yoshida Y."/>
            <person name="Fujiwara M."/>
            <person name="Mori M."/>
            <person name="Tomita M."/>
            <person name="Arakawa K."/>
        </authorList>
    </citation>
    <scope>NUCLEOTIDE SEQUENCE [LARGE SCALE GENOMIC DNA]</scope>
</reference>
<organism evidence="1 2">
    <name type="scientific">Araneus ventricosus</name>
    <name type="common">Orbweaver spider</name>
    <name type="synonym">Epeira ventricosa</name>
    <dbReference type="NCBI Taxonomy" id="182803"/>
    <lineage>
        <taxon>Eukaryota</taxon>
        <taxon>Metazoa</taxon>
        <taxon>Ecdysozoa</taxon>
        <taxon>Arthropoda</taxon>
        <taxon>Chelicerata</taxon>
        <taxon>Arachnida</taxon>
        <taxon>Araneae</taxon>
        <taxon>Araneomorphae</taxon>
        <taxon>Entelegynae</taxon>
        <taxon>Araneoidea</taxon>
        <taxon>Araneidae</taxon>
        <taxon>Araneus</taxon>
    </lineage>
</organism>
<sequence length="95" mass="10709">MFGPYVLFSVQQAQWTTFLQHEGYLGTDHVIVNHSQMAPESATPPPNSQAFDISFTLEVRFNVYQPTQRKFDGIGFGNRTGTKSKPYHLVTATQT</sequence>
<evidence type="ECO:0000313" key="2">
    <source>
        <dbReference type="Proteomes" id="UP000499080"/>
    </source>
</evidence>
<evidence type="ECO:0000313" key="1">
    <source>
        <dbReference type="EMBL" id="GBM34778.1"/>
    </source>
</evidence>
<accession>A0A4Y2F2N0</accession>
<dbReference type="Proteomes" id="UP000499080">
    <property type="component" value="Unassembled WGS sequence"/>
</dbReference>
<comment type="caution">
    <text evidence="1">The sequence shown here is derived from an EMBL/GenBank/DDBJ whole genome shotgun (WGS) entry which is preliminary data.</text>
</comment>
<dbReference type="AlphaFoldDB" id="A0A4Y2F2N0"/>
<proteinExistence type="predicted"/>
<dbReference type="EMBL" id="BGPR01000769">
    <property type="protein sequence ID" value="GBM34778.1"/>
    <property type="molecule type" value="Genomic_DNA"/>
</dbReference>